<name>A0A543NGC6_9ACTN</name>
<dbReference type="PANTHER" id="PTHR43384:SF14">
    <property type="entry name" value="ESX-1 SECRETION-ASSOCIATED PROTEIN ESPI"/>
    <property type="match status" value="1"/>
</dbReference>
<protein>
    <submittedName>
        <fullName evidence="2">MinD-like ATPase involved in chromosome partitioning or flagellar assembly</fullName>
    </submittedName>
</protein>
<dbReference type="AlphaFoldDB" id="A0A543NGC6"/>
<dbReference type="OrthoDB" id="3425679at2"/>
<dbReference type="GO" id="GO:0016887">
    <property type="term" value="F:ATP hydrolysis activity"/>
    <property type="evidence" value="ECO:0007669"/>
    <property type="project" value="TreeGrafter"/>
</dbReference>
<dbReference type="InterPro" id="IPR050625">
    <property type="entry name" value="ParA/MinD_ATPase"/>
</dbReference>
<dbReference type="GO" id="GO:0005829">
    <property type="term" value="C:cytosol"/>
    <property type="evidence" value="ECO:0007669"/>
    <property type="project" value="TreeGrafter"/>
</dbReference>
<keyword evidence="3" id="KW-1185">Reference proteome</keyword>
<dbReference type="GO" id="GO:0051782">
    <property type="term" value="P:negative regulation of cell division"/>
    <property type="evidence" value="ECO:0007669"/>
    <property type="project" value="TreeGrafter"/>
</dbReference>
<dbReference type="EMBL" id="VFQC01000001">
    <property type="protein sequence ID" value="TQN30906.1"/>
    <property type="molecule type" value="Genomic_DNA"/>
</dbReference>
<keyword evidence="2" id="KW-0966">Cell projection</keyword>
<keyword evidence="2" id="KW-0969">Cilium</keyword>
<gene>
    <name evidence="2" type="ORF">FHX37_0794</name>
</gene>
<evidence type="ECO:0000313" key="2">
    <source>
        <dbReference type="EMBL" id="TQN30906.1"/>
    </source>
</evidence>
<comment type="caution">
    <text evidence="2">The sequence shown here is derived from an EMBL/GenBank/DDBJ whole genome shotgun (WGS) entry which is preliminary data.</text>
</comment>
<feature type="compositionally biased region" description="Basic and acidic residues" evidence="1">
    <location>
        <begin position="9"/>
        <end position="24"/>
    </location>
</feature>
<keyword evidence="2" id="KW-0282">Flagellum</keyword>
<dbReference type="SUPFAM" id="SSF52540">
    <property type="entry name" value="P-loop containing nucleoside triphosphate hydrolases"/>
    <property type="match status" value="1"/>
</dbReference>
<dbReference type="GO" id="GO:0009898">
    <property type="term" value="C:cytoplasmic side of plasma membrane"/>
    <property type="evidence" value="ECO:0007669"/>
    <property type="project" value="TreeGrafter"/>
</dbReference>
<dbReference type="InterPro" id="IPR027417">
    <property type="entry name" value="P-loop_NTPase"/>
</dbReference>
<accession>A0A543NGC6</accession>
<organism evidence="2 3">
    <name type="scientific">Haloactinospora alba</name>
    <dbReference type="NCBI Taxonomy" id="405555"/>
    <lineage>
        <taxon>Bacteria</taxon>
        <taxon>Bacillati</taxon>
        <taxon>Actinomycetota</taxon>
        <taxon>Actinomycetes</taxon>
        <taxon>Streptosporangiales</taxon>
        <taxon>Nocardiopsidaceae</taxon>
        <taxon>Haloactinospora</taxon>
    </lineage>
</organism>
<evidence type="ECO:0000256" key="1">
    <source>
        <dbReference type="SAM" id="MobiDB-lite"/>
    </source>
</evidence>
<feature type="compositionally biased region" description="Low complexity" evidence="1">
    <location>
        <begin position="27"/>
        <end position="42"/>
    </location>
</feature>
<dbReference type="GO" id="GO:0005524">
    <property type="term" value="F:ATP binding"/>
    <property type="evidence" value="ECO:0007669"/>
    <property type="project" value="TreeGrafter"/>
</dbReference>
<dbReference type="RefSeq" id="WP_141922187.1">
    <property type="nucleotide sequence ID" value="NZ_VFQC01000001.1"/>
</dbReference>
<feature type="region of interest" description="Disordered" evidence="1">
    <location>
        <begin position="1"/>
        <end position="53"/>
    </location>
</feature>
<dbReference type="Gene3D" id="3.40.50.300">
    <property type="entry name" value="P-loop containing nucleotide triphosphate hydrolases"/>
    <property type="match status" value="1"/>
</dbReference>
<proteinExistence type="predicted"/>
<sequence>MSLPPSPDPHPDDDVTGEAPHRGSGDPAPGETPGAPAATEPPGAHPLPEASAELSADALIHREKPAPKRGWRRALFTMSRGYLNPGESRIELRRQELEATVRRATLPDAPQAITVLGTQEGAGATTTALALGAALTKQRGDRGIVLDADAQHPPLSDRMPPQAPPQSGLGELLHNPGEVTRYSDFAAYTAQATTGLDLLSSHAGELDTAVLSAADFQLVAEVAERFYSLHLVDAGSDVMQPAVPAILARSDQLVLATPPSRDGAVSAANVLDEVGDLGYTHLAETSLVTLTRAPAGTGESSELDDIQEQLTRRCRNALRIPNDPHLEAHGAVDPDRMRLSSVIGYLELAVDVLTALPRRG</sequence>
<dbReference type="Proteomes" id="UP000317422">
    <property type="component" value="Unassembled WGS sequence"/>
</dbReference>
<dbReference type="PANTHER" id="PTHR43384">
    <property type="entry name" value="SEPTUM SITE-DETERMINING PROTEIN MIND HOMOLOG, CHLOROPLASTIC-RELATED"/>
    <property type="match status" value="1"/>
</dbReference>
<reference evidence="2 3" key="1">
    <citation type="submission" date="2019-06" db="EMBL/GenBank/DDBJ databases">
        <title>Sequencing the genomes of 1000 actinobacteria strains.</title>
        <authorList>
            <person name="Klenk H.-P."/>
        </authorList>
    </citation>
    <scope>NUCLEOTIDE SEQUENCE [LARGE SCALE GENOMIC DNA]</scope>
    <source>
        <strain evidence="2 3">DSM 45015</strain>
    </source>
</reference>
<evidence type="ECO:0000313" key="3">
    <source>
        <dbReference type="Proteomes" id="UP000317422"/>
    </source>
</evidence>